<dbReference type="Proteomes" id="UP000887569">
    <property type="component" value="Unplaced"/>
</dbReference>
<accession>A0A914ZHT5</accession>
<protein>
    <submittedName>
        <fullName evidence="2">Ovule protein</fullName>
    </submittedName>
</protein>
<sequence>WKYASTKSVMNFFRFSFIIRIDVSSDACIINKLASSKVSSYSSPVYVKLEYFNTKQLLACKYLHN</sequence>
<organism evidence="1 2">
    <name type="scientific">Parascaris univalens</name>
    <name type="common">Nematode worm</name>
    <dbReference type="NCBI Taxonomy" id="6257"/>
    <lineage>
        <taxon>Eukaryota</taxon>
        <taxon>Metazoa</taxon>
        <taxon>Ecdysozoa</taxon>
        <taxon>Nematoda</taxon>
        <taxon>Chromadorea</taxon>
        <taxon>Rhabditida</taxon>
        <taxon>Spirurina</taxon>
        <taxon>Ascaridomorpha</taxon>
        <taxon>Ascaridoidea</taxon>
        <taxon>Ascarididae</taxon>
        <taxon>Parascaris</taxon>
    </lineage>
</organism>
<evidence type="ECO:0000313" key="2">
    <source>
        <dbReference type="WBParaSite" id="PgB03_g005_t03"/>
    </source>
</evidence>
<dbReference type="AlphaFoldDB" id="A0A914ZHT5"/>
<evidence type="ECO:0000313" key="1">
    <source>
        <dbReference type="Proteomes" id="UP000887569"/>
    </source>
</evidence>
<proteinExistence type="predicted"/>
<dbReference type="WBParaSite" id="PgB03_g005_t03">
    <property type="protein sequence ID" value="PgB03_g005_t03"/>
    <property type="gene ID" value="PgB03_g005"/>
</dbReference>
<name>A0A914ZHT5_PARUN</name>
<keyword evidence="1" id="KW-1185">Reference proteome</keyword>
<reference evidence="2" key="1">
    <citation type="submission" date="2022-11" db="UniProtKB">
        <authorList>
            <consortium name="WormBaseParasite"/>
        </authorList>
    </citation>
    <scope>IDENTIFICATION</scope>
</reference>